<dbReference type="InterPro" id="IPR006721">
    <property type="entry name" value="ATP_synth_F1_esu_mt"/>
</dbReference>
<gene>
    <name evidence="1" type="ORF">J8A68_006016</name>
</gene>
<dbReference type="EMBL" id="JAGSYN010000296">
    <property type="protein sequence ID" value="KAG7660469.1"/>
    <property type="molecule type" value="Genomic_DNA"/>
</dbReference>
<evidence type="ECO:0000313" key="1">
    <source>
        <dbReference type="EMBL" id="KAG7660469.1"/>
    </source>
</evidence>
<reference evidence="1 2" key="1">
    <citation type="journal article" date="2021" name="DNA Res.">
        <title>Genome analysis of Candida subhashii reveals its hybrid nature and dual mitochondrial genome conformations.</title>
        <authorList>
            <person name="Mixao V."/>
            <person name="Hegedusova E."/>
            <person name="Saus E."/>
            <person name="Pryszcz L.P."/>
            <person name="Cillingova A."/>
            <person name="Nosek J."/>
            <person name="Gabaldon T."/>
        </authorList>
    </citation>
    <scope>NUCLEOTIDE SEQUENCE [LARGE SCALE GENOMIC DNA]</scope>
    <source>
        <strain evidence="1 2">CBS 10753</strain>
    </source>
</reference>
<dbReference type="RefSeq" id="XP_049260703.1">
    <property type="nucleotide sequence ID" value="XM_049410145.1"/>
</dbReference>
<comment type="caution">
    <text evidence="1">The sequence shown here is derived from an EMBL/GenBank/DDBJ whole genome shotgun (WGS) entry which is preliminary data.</text>
</comment>
<dbReference type="OrthoDB" id="269124at2759"/>
<dbReference type="Pfam" id="PF04627">
    <property type="entry name" value="ATP-synt_Eps"/>
    <property type="match status" value="1"/>
</dbReference>
<organism evidence="1 2">
    <name type="scientific">[Candida] subhashii</name>
    <dbReference type="NCBI Taxonomy" id="561895"/>
    <lineage>
        <taxon>Eukaryota</taxon>
        <taxon>Fungi</taxon>
        <taxon>Dikarya</taxon>
        <taxon>Ascomycota</taxon>
        <taxon>Saccharomycotina</taxon>
        <taxon>Pichiomycetes</taxon>
        <taxon>Debaryomycetaceae</taxon>
        <taxon>Spathaspora</taxon>
    </lineage>
</organism>
<evidence type="ECO:0000313" key="2">
    <source>
        <dbReference type="Proteomes" id="UP000694255"/>
    </source>
</evidence>
<proteinExistence type="predicted"/>
<dbReference type="CDD" id="cd12153">
    <property type="entry name" value="F1-ATPase_epsilon"/>
    <property type="match status" value="1"/>
</dbReference>
<dbReference type="Proteomes" id="UP000694255">
    <property type="component" value="Unassembled WGS sequence"/>
</dbReference>
<feature type="non-terminal residue" evidence="1">
    <location>
        <position position="1"/>
    </location>
</feature>
<name>A0A8J5UU61_9ASCO</name>
<keyword evidence="2" id="KW-1185">Reference proteome</keyword>
<dbReference type="GeneID" id="73472815"/>
<sequence length="54" mass="5878">GISLNKALAIAARTLRAALKPEIKAVAERRGFTEVKVIKIENGVQSDARPLQQH</sequence>
<protein>
    <submittedName>
        <fullName evidence="1">Uncharacterized protein</fullName>
    </submittedName>
</protein>
<dbReference type="GO" id="GO:0005743">
    <property type="term" value="C:mitochondrial inner membrane"/>
    <property type="evidence" value="ECO:0007669"/>
    <property type="project" value="InterPro"/>
</dbReference>
<dbReference type="GO" id="GO:0046933">
    <property type="term" value="F:proton-transporting ATP synthase activity, rotational mechanism"/>
    <property type="evidence" value="ECO:0007669"/>
    <property type="project" value="InterPro"/>
</dbReference>
<dbReference type="AlphaFoldDB" id="A0A8J5UU61"/>
<accession>A0A8J5UU61</accession>